<keyword evidence="1" id="KW-1133">Transmembrane helix</keyword>
<proteinExistence type="predicted"/>
<evidence type="ECO:0000313" key="3">
    <source>
        <dbReference type="Proteomes" id="UP000018857"/>
    </source>
</evidence>
<organism evidence="2 3">
    <name type="scientific">Marinomonas profundimaris</name>
    <dbReference type="NCBI Taxonomy" id="1208321"/>
    <lineage>
        <taxon>Bacteria</taxon>
        <taxon>Pseudomonadati</taxon>
        <taxon>Pseudomonadota</taxon>
        <taxon>Gammaproteobacteria</taxon>
        <taxon>Oceanospirillales</taxon>
        <taxon>Oceanospirillaceae</taxon>
        <taxon>Marinomonas</taxon>
    </lineage>
</organism>
<sequence length="178" mass="19898">MKRLINAVLFQIVWFVCLLAGNVWALVATVMYLFLHDRYFMQTRKEWRLIAVFLLLGVMIDGSLFHIGVFSVETPGVSSMTSFSSAFPPIWLLCLWISVATLFAHSLAFLRSRYALAAMMGMVGPTLSYFAGANLSGITLATPIASTLLVVALIWSLVLPFGFYLAEKWSLFEEKGQK</sequence>
<evidence type="ECO:0000313" key="2">
    <source>
        <dbReference type="EMBL" id="ETI57797.1"/>
    </source>
</evidence>
<name>W1RND1_9GAMM</name>
<reference evidence="2 3" key="1">
    <citation type="journal article" date="2014" name="Genome Announc.">
        <title>Draft Genome Sequence of Marinomonas sp. Strain D104, a Polycyclic Aromatic Hydrocarbon-Degrading Bacterium from the Deep-Sea Sediment of the Arctic Ocean.</title>
        <authorList>
            <person name="Dong C."/>
            <person name="Bai X."/>
            <person name="Lai Q."/>
            <person name="Xie Y."/>
            <person name="Chen X."/>
            <person name="Shao Z."/>
        </authorList>
    </citation>
    <scope>NUCLEOTIDE SEQUENCE [LARGE SCALE GENOMIC DNA]</scope>
    <source>
        <strain evidence="2 3">D104</strain>
    </source>
</reference>
<dbReference type="InterPro" id="IPR021306">
    <property type="entry name" value="DUF2878"/>
</dbReference>
<keyword evidence="3" id="KW-1185">Reference proteome</keyword>
<dbReference type="Proteomes" id="UP000018857">
    <property type="component" value="Unassembled WGS sequence"/>
</dbReference>
<evidence type="ECO:0000256" key="1">
    <source>
        <dbReference type="SAM" id="Phobius"/>
    </source>
</evidence>
<dbReference type="eggNOG" id="ENOG5032ZK4">
    <property type="taxonomic scope" value="Bacteria"/>
</dbReference>
<dbReference type="OrthoDB" id="21939at2"/>
<dbReference type="PATRIC" id="fig|1208321.3.peg.3611"/>
<dbReference type="AlphaFoldDB" id="W1RND1"/>
<feature type="transmembrane region" description="Helical" evidence="1">
    <location>
        <begin position="12"/>
        <end position="35"/>
    </location>
</feature>
<feature type="transmembrane region" description="Helical" evidence="1">
    <location>
        <begin position="90"/>
        <end position="107"/>
    </location>
</feature>
<gene>
    <name evidence="2" type="ORF">D104_18215</name>
</gene>
<keyword evidence="1" id="KW-0812">Transmembrane</keyword>
<dbReference type="RefSeq" id="WP_024025659.1">
    <property type="nucleotide sequence ID" value="NZ_AYOZ01000062.1"/>
</dbReference>
<keyword evidence="1" id="KW-0472">Membrane</keyword>
<accession>W1RND1</accession>
<dbReference type="STRING" id="1208321.D104_18215"/>
<feature type="transmembrane region" description="Helical" evidence="1">
    <location>
        <begin position="114"/>
        <end position="132"/>
    </location>
</feature>
<dbReference type="Pfam" id="PF11086">
    <property type="entry name" value="DUF2878"/>
    <property type="match status" value="1"/>
</dbReference>
<feature type="transmembrane region" description="Helical" evidence="1">
    <location>
        <begin position="47"/>
        <end position="70"/>
    </location>
</feature>
<comment type="caution">
    <text evidence="2">The sequence shown here is derived from an EMBL/GenBank/DDBJ whole genome shotgun (WGS) entry which is preliminary data.</text>
</comment>
<protein>
    <recommendedName>
        <fullName evidence="4">DUF2878 domain-containing protein</fullName>
    </recommendedName>
</protein>
<dbReference type="EMBL" id="AYOZ01000062">
    <property type="protein sequence ID" value="ETI57797.1"/>
    <property type="molecule type" value="Genomic_DNA"/>
</dbReference>
<evidence type="ECO:0008006" key="4">
    <source>
        <dbReference type="Google" id="ProtNLM"/>
    </source>
</evidence>
<feature type="transmembrane region" description="Helical" evidence="1">
    <location>
        <begin position="144"/>
        <end position="166"/>
    </location>
</feature>